<proteinExistence type="predicted"/>
<dbReference type="EMBL" id="JAFJYH010000067">
    <property type="protein sequence ID" value="KAG4421350.1"/>
    <property type="molecule type" value="Genomic_DNA"/>
</dbReference>
<dbReference type="InterPro" id="IPR020936">
    <property type="entry name" value="TrhO"/>
</dbReference>
<gene>
    <name evidence="2" type="ORF">IFR04_005533</name>
</gene>
<dbReference type="InterPro" id="IPR040503">
    <property type="entry name" value="TRHO_N"/>
</dbReference>
<comment type="caution">
    <text evidence="2">The sequence shown here is derived from an EMBL/GenBank/DDBJ whole genome shotgun (WGS) entry which is preliminary data.</text>
</comment>
<dbReference type="SUPFAM" id="SSF52821">
    <property type="entry name" value="Rhodanese/Cell cycle control phosphatase"/>
    <property type="match status" value="1"/>
</dbReference>
<dbReference type="InterPro" id="IPR001763">
    <property type="entry name" value="Rhodanese-like_dom"/>
</dbReference>
<dbReference type="SMART" id="SM00450">
    <property type="entry name" value="RHOD"/>
    <property type="match status" value="1"/>
</dbReference>
<evidence type="ECO:0000313" key="3">
    <source>
        <dbReference type="Proteomes" id="UP000664132"/>
    </source>
</evidence>
<name>A0A8H7TGQ9_9HELO</name>
<dbReference type="Gene3D" id="3.40.250.10">
    <property type="entry name" value="Rhodanese-like domain"/>
    <property type="match status" value="1"/>
</dbReference>
<keyword evidence="3" id="KW-1185">Reference proteome</keyword>
<dbReference type="Proteomes" id="UP000664132">
    <property type="component" value="Unassembled WGS sequence"/>
</dbReference>
<accession>A0A8H7TGQ9</accession>
<protein>
    <recommendedName>
        <fullName evidence="1">Rhodanese domain-containing protein</fullName>
    </recommendedName>
</protein>
<dbReference type="Pfam" id="PF17773">
    <property type="entry name" value="UPF0176_N"/>
    <property type="match status" value="1"/>
</dbReference>
<organism evidence="2 3">
    <name type="scientific">Cadophora malorum</name>
    <dbReference type="NCBI Taxonomy" id="108018"/>
    <lineage>
        <taxon>Eukaryota</taxon>
        <taxon>Fungi</taxon>
        <taxon>Dikarya</taxon>
        <taxon>Ascomycota</taxon>
        <taxon>Pezizomycotina</taxon>
        <taxon>Leotiomycetes</taxon>
        <taxon>Helotiales</taxon>
        <taxon>Ploettnerulaceae</taxon>
        <taxon>Cadophora</taxon>
    </lineage>
</organism>
<evidence type="ECO:0000259" key="1">
    <source>
        <dbReference type="PROSITE" id="PS50206"/>
    </source>
</evidence>
<dbReference type="OrthoDB" id="25002at2759"/>
<dbReference type="PROSITE" id="PS50206">
    <property type="entry name" value="RHODANESE_3"/>
    <property type="match status" value="1"/>
</dbReference>
<sequence length="425" mass="47229">MKESRLPTGSSDPVTFTCACSASKSNDGQVLLFYRYFDATPSLPAEYHALGADPSSLASFHTSLAQKLKIGGKIRIAKEGFNITVGGTKAAIEEYMQACISHWSFSGLDLSTLEEQNQFFKPTTGGCACVFGGAPASVRVTSEITPMGVTNYIPAQWDQIDSLSPADFHERCHSDPDTMLLDVRNHYESRIGYFVDPKTGEAALRPPIRRFSQWPQYVKRQMSGSGSTAPEGRQIMTYCTGGIRCEKGARFLQENMAKSDGDRVCTLKGGIAAYLTWMDEEIRSGRKTPEDSLFRGRNYVFDARGSTGLDSATDPVSTCHTCQVPCDRLSKCRSKGCHLILVICDTCELRNPRCCQSCQAFDTEISTMDLESENSRPRPICACERERETELWGPEEERMPKTQGWRKAKKRPNHNGINIRVKTID</sequence>
<evidence type="ECO:0000313" key="2">
    <source>
        <dbReference type="EMBL" id="KAG4421350.1"/>
    </source>
</evidence>
<feature type="domain" description="Rhodanese" evidence="1">
    <location>
        <begin position="174"/>
        <end position="283"/>
    </location>
</feature>
<dbReference type="Pfam" id="PF12368">
    <property type="entry name" value="Rhodanese_C"/>
    <property type="match status" value="1"/>
</dbReference>
<dbReference type="PANTHER" id="PTHR43268:SF6">
    <property type="entry name" value="THIOSULFATE SULFURTRANSFERASE_RHODANESE-LIKE DOMAIN-CONTAINING PROTEIN 2"/>
    <property type="match status" value="1"/>
</dbReference>
<dbReference type="InterPro" id="IPR036873">
    <property type="entry name" value="Rhodanese-like_dom_sf"/>
</dbReference>
<dbReference type="InterPro" id="IPR022111">
    <property type="entry name" value="Rhodanese_C"/>
</dbReference>
<dbReference type="Gene3D" id="3.30.70.100">
    <property type="match status" value="1"/>
</dbReference>
<dbReference type="AlphaFoldDB" id="A0A8H7TGQ9"/>
<reference evidence="2" key="1">
    <citation type="submission" date="2021-02" db="EMBL/GenBank/DDBJ databases">
        <title>Genome sequence Cadophora malorum strain M34.</title>
        <authorList>
            <person name="Stefanovic E."/>
            <person name="Vu D."/>
            <person name="Scully C."/>
            <person name="Dijksterhuis J."/>
            <person name="Roader J."/>
            <person name="Houbraken J."/>
        </authorList>
    </citation>
    <scope>NUCLEOTIDE SEQUENCE</scope>
    <source>
        <strain evidence="2">M34</strain>
    </source>
</reference>
<dbReference type="PANTHER" id="PTHR43268">
    <property type="entry name" value="THIOSULFATE SULFURTRANSFERASE/RHODANESE-LIKE DOMAIN-CONTAINING PROTEIN 2"/>
    <property type="match status" value="1"/>
</dbReference>